<name>A0A7M5UVW5_9CNID</name>
<proteinExistence type="predicted"/>
<keyword evidence="4" id="KW-1185">Reference proteome</keyword>
<organism evidence="3 4">
    <name type="scientific">Clytia hemisphaerica</name>
    <dbReference type="NCBI Taxonomy" id="252671"/>
    <lineage>
        <taxon>Eukaryota</taxon>
        <taxon>Metazoa</taxon>
        <taxon>Cnidaria</taxon>
        <taxon>Hydrozoa</taxon>
        <taxon>Hydroidolina</taxon>
        <taxon>Leptothecata</taxon>
        <taxon>Obeliida</taxon>
        <taxon>Clytiidae</taxon>
        <taxon>Clytia</taxon>
    </lineage>
</organism>
<dbReference type="InterPro" id="IPR034257">
    <property type="entry name" value="Acinus_RRM"/>
</dbReference>
<feature type="compositionally biased region" description="Basic and acidic residues" evidence="1">
    <location>
        <begin position="703"/>
        <end position="714"/>
    </location>
</feature>
<dbReference type="EnsemblMetazoa" id="CLYHEMT006666.1">
    <property type="protein sequence ID" value="CLYHEMP006666.1"/>
    <property type="gene ID" value="CLYHEMG006666"/>
</dbReference>
<dbReference type="GO" id="GO:0061574">
    <property type="term" value="C:ASAP complex"/>
    <property type="evidence" value="ECO:0007669"/>
    <property type="project" value="TreeGrafter"/>
</dbReference>
<feature type="compositionally biased region" description="Basic and acidic residues" evidence="1">
    <location>
        <begin position="658"/>
        <end position="695"/>
    </location>
</feature>
<dbReference type="PANTHER" id="PTHR46589:SF1">
    <property type="entry name" value="APOPTOTIC CHROMATIN CONDENSATION INDUCER IN THE NUCLEUS"/>
    <property type="match status" value="1"/>
</dbReference>
<feature type="domain" description="SAP" evidence="2">
    <location>
        <begin position="8"/>
        <end position="42"/>
    </location>
</feature>
<feature type="compositionally biased region" description="Basic and acidic residues" evidence="1">
    <location>
        <begin position="472"/>
        <end position="481"/>
    </location>
</feature>
<dbReference type="Proteomes" id="UP000594262">
    <property type="component" value="Unplaced"/>
</dbReference>
<protein>
    <recommendedName>
        <fullName evidence="2">SAP domain-containing protein</fullName>
    </recommendedName>
</protein>
<feature type="region of interest" description="Disordered" evidence="1">
    <location>
        <begin position="607"/>
        <end position="629"/>
    </location>
</feature>
<dbReference type="Pfam" id="PF16294">
    <property type="entry name" value="RSB_motif"/>
    <property type="match status" value="1"/>
</dbReference>
<feature type="compositionally biased region" description="Basic and acidic residues" evidence="1">
    <location>
        <begin position="152"/>
        <end position="172"/>
    </location>
</feature>
<dbReference type="InterPro" id="IPR012677">
    <property type="entry name" value="Nucleotide-bd_a/b_plait_sf"/>
</dbReference>
<dbReference type="GeneID" id="136800907"/>
<feature type="compositionally biased region" description="Acidic residues" evidence="1">
    <location>
        <begin position="288"/>
        <end position="320"/>
    </location>
</feature>
<feature type="region of interest" description="Disordered" evidence="1">
    <location>
        <begin position="46"/>
        <end position="385"/>
    </location>
</feature>
<feature type="compositionally biased region" description="Acidic residues" evidence="1">
    <location>
        <begin position="265"/>
        <end position="278"/>
    </location>
</feature>
<dbReference type="Gene3D" id="1.10.720.30">
    <property type="entry name" value="SAP domain"/>
    <property type="match status" value="1"/>
</dbReference>
<dbReference type="PROSITE" id="PS50800">
    <property type="entry name" value="SAP"/>
    <property type="match status" value="1"/>
</dbReference>
<dbReference type="Pfam" id="PF02037">
    <property type="entry name" value="SAP"/>
    <property type="match status" value="1"/>
</dbReference>
<feature type="compositionally biased region" description="Basic and acidic residues" evidence="1">
    <location>
        <begin position="85"/>
        <end position="124"/>
    </location>
</feature>
<dbReference type="InterPro" id="IPR052793">
    <property type="entry name" value="EJC-associated_protein"/>
</dbReference>
<dbReference type="CDD" id="cd12432">
    <property type="entry name" value="RRM_ACINU"/>
    <property type="match status" value="1"/>
</dbReference>
<feature type="compositionally biased region" description="Basic and acidic residues" evidence="1">
    <location>
        <begin position="46"/>
        <end position="61"/>
    </location>
</feature>
<evidence type="ECO:0000259" key="2">
    <source>
        <dbReference type="PROSITE" id="PS50800"/>
    </source>
</evidence>
<dbReference type="GO" id="GO:0008380">
    <property type="term" value="P:RNA splicing"/>
    <property type="evidence" value="ECO:0007669"/>
    <property type="project" value="TreeGrafter"/>
</dbReference>
<dbReference type="GO" id="GO:0003723">
    <property type="term" value="F:RNA binding"/>
    <property type="evidence" value="ECO:0007669"/>
    <property type="project" value="TreeGrafter"/>
</dbReference>
<dbReference type="OrthoDB" id="5348404at2759"/>
<accession>A0A7M5UVW5</accession>
<dbReference type="PANTHER" id="PTHR46589">
    <property type="entry name" value="APOPTOTIC CHROMATIN CONDENSATION INDUCER IN THE NUCLEUS"/>
    <property type="match status" value="1"/>
</dbReference>
<evidence type="ECO:0000313" key="4">
    <source>
        <dbReference type="Proteomes" id="UP000594262"/>
    </source>
</evidence>
<dbReference type="AlphaFoldDB" id="A0A7M5UVW5"/>
<dbReference type="SUPFAM" id="SSF68906">
    <property type="entry name" value="SAP domain"/>
    <property type="match status" value="1"/>
</dbReference>
<feature type="compositionally biased region" description="Basic and acidic residues" evidence="1">
    <location>
        <begin position="327"/>
        <end position="336"/>
    </location>
</feature>
<reference evidence="3" key="1">
    <citation type="submission" date="2021-01" db="UniProtKB">
        <authorList>
            <consortium name="EnsemblMetazoa"/>
        </authorList>
    </citation>
    <scope>IDENTIFICATION</scope>
</reference>
<dbReference type="SMART" id="SM00513">
    <property type="entry name" value="SAP"/>
    <property type="match status" value="1"/>
</dbReference>
<feature type="region of interest" description="Disordered" evidence="1">
    <location>
        <begin position="658"/>
        <end position="714"/>
    </location>
</feature>
<dbReference type="Gene3D" id="3.30.70.330">
    <property type="match status" value="1"/>
</dbReference>
<dbReference type="RefSeq" id="XP_066913620.1">
    <property type="nucleotide sequence ID" value="XM_067057519.1"/>
</dbReference>
<dbReference type="InterPro" id="IPR035979">
    <property type="entry name" value="RBD_domain_sf"/>
</dbReference>
<feature type="region of interest" description="Disordered" evidence="1">
    <location>
        <begin position="444"/>
        <end position="486"/>
    </location>
</feature>
<feature type="compositionally biased region" description="Basic and acidic residues" evidence="1">
    <location>
        <begin position="199"/>
        <end position="254"/>
    </location>
</feature>
<dbReference type="InterPro" id="IPR032552">
    <property type="entry name" value="RSB_motif"/>
</dbReference>
<sequence length="714" mass="81787">MADLTQVFKSMTVNELQAELTRRGLKKSGKKAILIERLTEHVKLHEAERAAEAQENKDQRVVEQPPSPSDDIVKEYPDEENSNGEIKKLQDSSDSEEARDITEQLTEPIHRQDSKTIDDREIKMDNTLSTTIERSDGGIEQNGSDAGEDDLDVRHAVNDVDERNVEKNDQNDVRSPSPCVSEEIPHPSPRQPEEEEDEKPIQKMDEEGYVEGKRQVEAEDNNMERNGVKEDEIEAKSSVDSDAGDNKEKSEKVNKPITSILHEEEALDYEDFEEEENIVQEKMRQIDGEEEEDHKEEEKEDQNNEEEKEVKDEEMEEGEVESPTLKTQEEKVEKPQPKPVQLKKGRVSLAASTETAEERAARRKRRWGSTTLKNSSAPVSSDSIKKLIPNVTVDAQDVPETLDYGSDSAADSDKKMRTVKLDSGKKVTLKNTNRADTSDPVVIELDKDSASTTPKKRPRVSISLDLQEEDQLESRDDRDRSPSPPMNDVSVYLMIINLVRPFTNNQLKALISKTGTIEENGFWINSIKSHCYVKLSTIEEATNTRKALHNLKWPSGNPKLMKVDFAVMNEMYRETTGQLGERPKVVVEINDEESADDVVFTKRRQRVAENRRKSTGDERETTEKKREKSPVKLLDDLFRKTKAQPSIYWLPLTDEEIKKKKERDAANAKGTRDRGQADERRRSPERRNRSPERRVRSPVRRNRSPDRRSGRSWR</sequence>
<dbReference type="InterPro" id="IPR003034">
    <property type="entry name" value="SAP_dom"/>
</dbReference>
<dbReference type="InterPro" id="IPR036361">
    <property type="entry name" value="SAP_dom_sf"/>
</dbReference>
<evidence type="ECO:0000313" key="3">
    <source>
        <dbReference type="EnsemblMetazoa" id="CLYHEMP006666.1"/>
    </source>
</evidence>
<dbReference type="GO" id="GO:0071011">
    <property type="term" value="C:precatalytic spliceosome"/>
    <property type="evidence" value="ECO:0007669"/>
    <property type="project" value="TreeGrafter"/>
</dbReference>
<evidence type="ECO:0000256" key="1">
    <source>
        <dbReference type="SAM" id="MobiDB-lite"/>
    </source>
</evidence>
<feature type="compositionally biased region" description="Polar residues" evidence="1">
    <location>
        <begin position="368"/>
        <end position="382"/>
    </location>
</feature>
<dbReference type="SUPFAM" id="SSF54928">
    <property type="entry name" value="RNA-binding domain, RBD"/>
    <property type="match status" value="1"/>
</dbReference>